<dbReference type="SUPFAM" id="SSF63411">
    <property type="entry name" value="LuxS/MPP-like metallohydrolase"/>
    <property type="match status" value="2"/>
</dbReference>
<dbReference type="PANTHER" id="PTHR43690:SF18">
    <property type="entry name" value="INSULIN-DEGRADING ENZYME-RELATED"/>
    <property type="match status" value="1"/>
</dbReference>
<evidence type="ECO:0000256" key="5">
    <source>
        <dbReference type="ARBA" id="ARBA00022833"/>
    </source>
</evidence>
<keyword evidence="10" id="KW-1185">Reference proteome</keyword>
<dbReference type="GO" id="GO:0008237">
    <property type="term" value="F:metallopeptidase activity"/>
    <property type="evidence" value="ECO:0007669"/>
    <property type="project" value="UniProtKB-KW"/>
</dbReference>
<evidence type="ECO:0000313" key="10">
    <source>
        <dbReference type="Proteomes" id="UP000178622"/>
    </source>
</evidence>
<dbReference type="GO" id="GO:0006508">
    <property type="term" value="P:proteolysis"/>
    <property type="evidence" value="ECO:0007669"/>
    <property type="project" value="UniProtKB-KW"/>
</dbReference>
<evidence type="ECO:0000259" key="7">
    <source>
        <dbReference type="Pfam" id="PF00675"/>
    </source>
</evidence>
<dbReference type="InterPro" id="IPR011249">
    <property type="entry name" value="Metalloenz_LuxS/M16"/>
</dbReference>
<keyword evidence="3" id="KW-0479">Metal-binding</keyword>
<protein>
    <submittedName>
        <fullName evidence="9">Zinc protease</fullName>
    </submittedName>
</protein>
<evidence type="ECO:0000256" key="3">
    <source>
        <dbReference type="ARBA" id="ARBA00022723"/>
    </source>
</evidence>
<dbReference type="NCBIfam" id="NF047421">
    <property type="entry name" value="YfmH_fam"/>
    <property type="match status" value="1"/>
</dbReference>
<reference evidence="10" key="1">
    <citation type="submission" date="2016-09" db="EMBL/GenBank/DDBJ databases">
        <title>Draft genome sequence of a novel species of the family Streptococcaceae isolated from flowers.</title>
        <authorList>
            <person name="Chuah L.-O."/>
            <person name="Yap K.-P."/>
            <person name="Thong K.L."/>
            <person name="Liong M.T."/>
            <person name="Ahmad R."/>
            <person name="Rusul G."/>
        </authorList>
    </citation>
    <scope>NUCLEOTIDE SEQUENCE [LARGE SCALE GENOMIC DNA]</scope>
    <source>
        <strain evidence="10">DF1</strain>
    </source>
</reference>
<dbReference type="Gene3D" id="3.30.830.10">
    <property type="entry name" value="Metalloenzyme, LuxS/M16 peptidase-like"/>
    <property type="match status" value="2"/>
</dbReference>
<name>A0A1E8GL59_9LACT</name>
<dbReference type="EMBL" id="MKIR01000022">
    <property type="protein sequence ID" value="OFI48992.1"/>
    <property type="molecule type" value="Genomic_DNA"/>
</dbReference>
<dbReference type="InterPro" id="IPR007863">
    <property type="entry name" value="Peptidase_M16_C"/>
</dbReference>
<evidence type="ECO:0000256" key="2">
    <source>
        <dbReference type="ARBA" id="ARBA00022670"/>
    </source>
</evidence>
<evidence type="ECO:0000313" key="9">
    <source>
        <dbReference type="EMBL" id="OFI48992.1"/>
    </source>
</evidence>
<accession>A0A1E8GL59</accession>
<dbReference type="Pfam" id="PF00675">
    <property type="entry name" value="Peptidase_M16"/>
    <property type="match status" value="1"/>
</dbReference>
<feature type="domain" description="Peptidase M16 C-terminal" evidence="8">
    <location>
        <begin position="181"/>
        <end position="361"/>
    </location>
</feature>
<sequence length="427" mass="49301">MKKINYKLTGDILYQDKLENGLEVYYLPKPEYNKTYTLFSTNFGSLDTKFIPRGQEDFELYPEGIAHFLEHKLFEKEAGDVFQDFGKLGAASNAFTSFNRTSYLFSTSDNVYENMEVLLDFVQEPYFTQESVEREQGIITQEIQMYQDDADWRLYFGLLQNLYPESPLADDIAGTPASIRKITAEQLYENYYTFYHPSNMTLFVTGPFDVEKMASFVSENQSKKEFSTAEPVARAPFVAAPVIRESQIQMDVVNPKFALGFRGQDALPIDGKKLLEYRLSNYLLLTMLVGSTSKRYEKLYNSGLIDDSFDYSFEMHDRFHMASFTSDGGNISELEEILTSALINFKSDEDFNAEHLELIKKDYLGNYYQSMNSLEFIANQFSSNIYPDITFFDYPEILANIDIEKIERNVALFIGQMEKSIFVINPK</sequence>
<dbReference type="STRING" id="1859473.BG261_04840"/>
<dbReference type="InterPro" id="IPR050626">
    <property type="entry name" value="Peptidase_M16"/>
</dbReference>
<keyword evidence="6" id="KW-0482">Metalloprotease</keyword>
<evidence type="ECO:0000256" key="4">
    <source>
        <dbReference type="ARBA" id="ARBA00022801"/>
    </source>
</evidence>
<keyword evidence="4" id="KW-0378">Hydrolase</keyword>
<feature type="domain" description="Peptidase M16 N-terminal" evidence="7">
    <location>
        <begin position="63"/>
        <end position="174"/>
    </location>
</feature>
<evidence type="ECO:0000256" key="1">
    <source>
        <dbReference type="ARBA" id="ARBA00007261"/>
    </source>
</evidence>
<evidence type="ECO:0000256" key="6">
    <source>
        <dbReference type="ARBA" id="ARBA00023049"/>
    </source>
</evidence>
<dbReference type="OrthoDB" id="9811314at2"/>
<dbReference type="RefSeq" id="WP_070792623.1">
    <property type="nucleotide sequence ID" value="NZ_MKIR01000022.1"/>
</dbReference>
<dbReference type="Pfam" id="PF05193">
    <property type="entry name" value="Peptidase_M16_C"/>
    <property type="match status" value="1"/>
</dbReference>
<comment type="similarity">
    <text evidence="1">Belongs to the peptidase M16 family.</text>
</comment>
<comment type="caution">
    <text evidence="9">The sequence shown here is derived from an EMBL/GenBank/DDBJ whole genome shotgun (WGS) entry which is preliminary data.</text>
</comment>
<gene>
    <name evidence="9" type="ORF">BG261_04840</name>
</gene>
<organism evidence="9 10">
    <name type="scientific">Floricoccus tropicus</name>
    <dbReference type="NCBI Taxonomy" id="1859473"/>
    <lineage>
        <taxon>Bacteria</taxon>
        <taxon>Bacillati</taxon>
        <taxon>Bacillota</taxon>
        <taxon>Bacilli</taxon>
        <taxon>Lactobacillales</taxon>
        <taxon>Streptococcaceae</taxon>
        <taxon>Floricoccus</taxon>
    </lineage>
</organism>
<dbReference type="GO" id="GO:0046872">
    <property type="term" value="F:metal ion binding"/>
    <property type="evidence" value="ECO:0007669"/>
    <property type="project" value="UniProtKB-KW"/>
</dbReference>
<keyword evidence="5" id="KW-0862">Zinc</keyword>
<dbReference type="PANTHER" id="PTHR43690">
    <property type="entry name" value="NARDILYSIN"/>
    <property type="match status" value="1"/>
</dbReference>
<dbReference type="Proteomes" id="UP000178622">
    <property type="component" value="Unassembled WGS sequence"/>
</dbReference>
<proteinExistence type="inferred from homology"/>
<evidence type="ECO:0000259" key="8">
    <source>
        <dbReference type="Pfam" id="PF05193"/>
    </source>
</evidence>
<keyword evidence="2 9" id="KW-0645">Protease</keyword>
<dbReference type="AlphaFoldDB" id="A0A1E8GL59"/>
<dbReference type="InterPro" id="IPR011765">
    <property type="entry name" value="Pept_M16_N"/>
</dbReference>